<feature type="domain" description="DUF6273" evidence="1">
    <location>
        <begin position="56"/>
        <end position="223"/>
    </location>
</feature>
<accession>K1UI43</accession>
<evidence type="ECO:0000259" key="1">
    <source>
        <dbReference type="Pfam" id="PF19789"/>
    </source>
</evidence>
<comment type="caution">
    <text evidence="2">The sequence shown here is derived from an EMBL/GenBank/DDBJ whole genome shotgun (WGS) entry which is preliminary data.</text>
</comment>
<name>K1UI43_9ZZZZ</name>
<dbReference type="Pfam" id="PF19789">
    <property type="entry name" value="DUF6273"/>
    <property type="match status" value="1"/>
</dbReference>
<gene>
    <name evidence="2" type="ORF">OBE_00129</name>
</gene>
<proteinExistence type="predicted"/>
<evidence type="ECO:0000313" key="2">
    <source>
        <dbReference type="EMBL" id="EKC77910.1"/>
    </source>
</evidence>
<sequence>MIYIPPWQMKKTGIQAGTLAVGSTVKLMEGGAAVEYLVVNQGIPSNSSLYDASCDGTWLLRKDIHSNRQWNTSNVNIYETSAINTWLNGDFFNSLGSIEQATVKQVKIPYRHGGGDGGTDQSVANGLLCKIFLLSGYEVGWTTSDYSYFPVDGAKLSYFESGTGTSANNKRIANLNGSAAFWWLRSPYTDYTNRVWRVYSDGNYGNNYASSSYGIRPALVLPSNALFDETTMLLKGVK</sequence>
<dbReference type="AlphaFoldDB" id="K1UI43"/>
<reference evidence="2" key="1">
    <citation type="journal article" date="2013" name="Environ. Microbiol.">
        <title>Microbiota from the distal guts of lean and obese adolescents exhibit partial functional redundancy besides clear differences in community structure.</title>
        <authorList>
            <person name="Ferrer M."/>
            <person name="Ruiz A."/>
            <person name="Lanza F."/>
            <person name="Haange S.B."/>
            <person name="Oberbach A."/>
            <person name="Till H."/>
            <person name="Bargiela R."/>
            <person name="Campoy C."/>
            <person name="Segura M.T."/>
            <person name="Richter M."/>
            <person name="von Bergen M."/>
            <person name="Seifert J."/>
            <person name="Suarez A."/>
        </authorList>
    </citation>
    <scope>NUCLEOTIDE SEQUENCE</scope>
</reference>
<dbReference type="EMBL" id="AJWZ01000090">
    <property type="protein sequence ID" value="EKC77910.1"/>
    <property type="molecule type" value="Genomic_DNA"/>
</dbReference>
<dbReference type="InterPro" id="IPR046240">
    <property type="entry name" value="DUF6273"/>
</dbReference>
<protein>
    <recommendedName>
        <fullName evidence="1">DUF6273 domain-containing protein</fullName>
    </recommendedName>
</protein>
<organism evidence="2">
    <name type="scientific">human gut metagenome</name>
    <dbReference type="NCBI Taxonomy" id="408170"/>
    <lineage>
        <taxon>unclassified sequences</taxon>
        <taxon>metagenomes</taxon>
        <taxon>organismal metagenomes</taxon>
    </lineage>
</organism>